<proteinExistence type="predicted"/>
<name>U5HFK2_USTV1</name>
<reference evidence="7" key="4">
    <citation type="submission" date="2015-06" db="UniProtKB">
        <authorList>
            <consortium name="EnsemblFungi"/>
        </authorList>
    </citation>
    <scope>IDENTIFICATION</scope>
</reference>
<keyword evidence="8" id="KW-1185">Reference proteome</keyword>
<evidence type="ECO:0000256" key="3">
    <source>
        <dbReference type="SAM" id="SignalP"/>
    </source>
</evidence>
<dbReference type="EMBL" id="AEIJ01000635">
    <property type="status" value="NOT_ANNOTATED_CDS"/>
    <property type="molecule type" value="Genomic_DNA"/>
</dbReference>
<dbReference type="Gene3D" id="2.60.40.10">
    <property type="entry name" value="Immunoglobulins"/>
    <property type="match status" value="1"/>
</dbReference>
<gene>
    <name evidence="6" type="ORF">MVLG_05878</name>
</gene>
<protein>
    <recommendedName>
        <fullName evidence="9">Glyoxal oxidase</fullName>
    </recommendedName>
</protein>
<dbReference type="EnsemblFungi" id="MVLG_05878T0">
    <property type="protein sequence ID" value="MVLG_05878T0"/>
    <property type="gene ID" value="MVLG_05878"/>
</dbReference>
<dbReference type="SUPFAM" id="SSF50965">
    <property type="entry name" value="Galactose oxidase, central domain"/>
    <property type="match status" value="1"/>
</dbReference>
<feature type="chain" id="PRO_5009724621" description="Glyoxal oxidase" evidence="3">
    <location>
        <begin position="28"/>
        <end position="649"/>
    </location>
</feature>
<evidence type="ECO:0000259" key="4">
    <source>
        <dbReference type="Pfam" id="PF07250"/>
    </source>
</evidence>
<dbReference type="Pfam" id="PF07250">
    <property type="entry name" value="Glyoxal_oxid_N"/>
    <property type="match status" value="1"/>
</dbReference>
<evidence type="ECO:0000256" key="1">
    <source>
        <dbReference type="ARBA" id="ARBA00022729"/>
    </source>
</evidence>
<dbReference type="STRING" id="683840.U5HFK2"/>
<accession>U5HFK2</accession>
<feature type="region of interest" description="Disordered" evidence="2">
    <location>
        <begin position="601"/>
        <end position="627"/>
    </location>
</feature>
<evidence type="ECO:0000313" key="8">
    <source>
        <dbReference type="Proteomes" id="UP000017200"/>
    </source>
</evidence>
<dbReference type="Proteomes" id="UP000017200">
    <property type="component" value="Unassembled WGS sequence"/>
</dbReference>
<sequence>MRTFHSSWKASSSAVSALAVLAPFAAAAAGKANTFAVVGETGASAQQMFLGTENKVYIVDKTENNTARVNGHAAWATEYDLSNNSYRSMDVITNTFCAGGNSLGNGSWINIGGNQAITTGGTNTSDGTGAYSDYSGGRTVRVLTPSDDGTDEWYEDKYGMPINRWYPYIETLETGAVLILGAGELYGGFVNSVNQNQNVPSYEFWPTRGDPVNSTFLANTQPANLYPLSWLLPNGLVFMQADWQTQLLNYTSGDETALPNITIAQKTYPSSGATAMLPLTLANNYTVTLLFCGGMTPERDDWDTTKWNIAATNTSSSCVYINPEDGSSATWKNDDDLPENRGMGNFIILPDERLLLLNGVAKGSAGYGWTDWAVNQSYGQDPVLRPAYYNASAPSGSRFSTEGLPSSSVGRLYHSSATLLVDGSVFIAGSNPNADVITDVNNATYVYKTEYRSEIFYPSYYDSGRPVPSSLPRNITYGGDYFQFDLPRSSLNGSSPADLKVSLIRTGFSTHAMNMGMKYIQLRHSYTSHSNGSATIYVAQVTPNPRMFQPGPALLFVTVNGIPSTGKMVMVGNGVISEQPVAEASTLPGTAANVTVTSTSPSTATATATPTATVGPNPSSTSSSKASGSIGASALLQGLIALVGGWALV</sequence>
<dbReference type="HOGENOM" id="CLU_009630_3_0_1"/>
<dbReference type="Gene3D" id="2.130.10.80">
    <property type="entry name" value="Galactose oxidase/kelch, beta-propeller"/>
    <property type="match status" value="1"/>
</dbReference>
<dbReference type="InterPro" id="IPR013783">
    <property type="entry name" value="Ig-like_fold"/>
</dbReference>
<dbReference type="EMBL" id="GL541730">
    <property type="protein sequence ID" value="KDE03628.1"/>
    <property type="molecule type" value="Genomic_DNA"/>
</dbReference>
<keyword evidence="1 3" id="KW-0732">Signal</keyword>
<dbReference type="InterPro" id="IPR014756">
    <property type="entry name" value="Ig_E-set"/>
</dbReference>
<evidence type="ECO:0000256" key="2">
    <source>
        <dbReference type="SAM" id="MobiDB-lite"/>
    </source>
</evidence>
<dbReference type="AlphaFoldDB" id="U5HFK2"/>
<dbReference type="InterPro" id="IPR011043">
    <property type="entry name" value="Gal_Oxase/kelch_b-propeller"/>
</dbReference>
<evidence type="ECO:0000313" key="7">
    <source>
        <dbReference type="EnsemblFungi" id="MVLG_05878T0"/>
    </source>
</evidence>
<reference evidence="8" key="1">
    <citation type="submission" date="2010-11" db="EMBL/GenBank/DDBJ databases">
        <title>The genome sequence of Microbotryum violaceum strain p1A1 Lamole.</title>
        <authorList>
            <person name="Cuomo C."/>
            <person name="Perlin M."/>
            <person name="Young S.K."/>
            <person name="Zeng Q."/>
            <person name="Gargeya S."/>
            <person name="Alvarado L."/>
            <person name="Berlin A."/>
            <person name="Chapman S.B."/>
            <person name="Chen Z."/>
            <person name="Freedman E."/>
            <person name="Gellesch M."/>
            <person name="Goldberg J."/>
            <person name="Griggs A."/>
            <person name="Gujja S."/>
            <person name="Heilman E."/>
            <person name="Heiman D."/>
            <person name="Howarth C."/>
            <person name="Mehta T."/>
            <person name="Neiman D."/>
            <person name="Pearson M."/>
            <person name="Roberts A."/>
            <person name="Saif S."/>
            <person name="Shea T."/>
            <person name="Shenoy N."/>
            <person name="Sisk P."/>
            <person name="Stolte C."/>
            <person name="Sykes S."/>
            <person name="White J."/>
            <person name="Yandava C."/>
            <person name="Haas B."/>
            <person name="Nusbaum C."/>
            <person name="Birren B."/>
        </authorList>
    </citation>
    <scope>NUCLEOTIDE SEQUENCE [LARGE SCALE GENOMIC DNA]</scope>
    <source>
        <strain evidence="8">p1A1 Lamole</strain>
    </source>
</reference>
<evidence type="ECO:0000259" key="5">
    <source>
        <dbReference type="Pfam" id="PF09118"/>
    </source>
</evidence>
<feature type="domain" description="Glyoxal oxidase N-terminal" evidence="4">
    <location>
        <begin position="66"/>
        <end position="460"/>
    </location>
</feature>
<reference evidence="6" key="2">
    <citation type="submission" date="2010-11" db="EMBL/GenBank/DDBJ databases">
        <authorList>
            <consortium name="The Broad Institute Genome Sequencing Platform"/>
            <person name="Earl A."/>
            <person name="Ward D."/>
            <person name="Feldgarden M."/>
            <person name="Gevers D."/>
            <person name="Butler R."/>
            <person name="Young S.K."/>
            <person name="Zeng Q."/>
            <person name="Gargeya S."/>
            <person name="Fitzgerald M."/>
            <person name="Haas B."/>
            <person name="Abouelleil A."/>
            <person name="Alvarado L."/>
            <person name="Arachchi H.M."/>
            <person name="Berlin A."/>
            <person name="Brown A."/>
            <person name="Chapman S.B."/>
            <person name="Chen Z."/>
            <person name="Dunbar C."/>
            <person name="Freedman E."/>
            <person name="Gearin G."/>
            <person name="Gellesch M."/>
            <person name="Goldberg J."/>
            <person name="Griggs A."/>
            <person name="Gujja S."/>
            <person name="Heilman E."/>
            <person name="Heiman D."/>
            <person name="Howarth C."/>
            <person name="Larson L."/>
            <person name="Lui A."/>
            <person name="MacDonald P.J.P."/>
            <person name="Mehta T."/>
            <person name="Montmayeur A."/>
            <person name="Murphy C."/>
            <person name="Neiman D."/>
            <person name="Pearson M."/>
            <person name="Priest M."/>
            <person name="Roberts A."/>
            <person name="Saif S."/>
            <person name="Shea T."/>
            <person name="Shenoy N."/>
            <person name="Sisk P."/>
            <person name="Stolte C."/>
            <person name="Sykes S."/>
            <person name="White J."/>
            <person name="Yandava C."/>
            <person name="Wortman J."/>
            <person name="Nusbaum C."/>
            <person name="Birren B."/>
        </authorList>
    </citation>
    <scope>NUCLEOTIDE SEQUENCE</scope>
    <source>
        <strain evidence="6">P1A1 Lamole</strain>
    </source>
</reference>
<dbReference type="OMA" id="WYMLFAV"/>
<feature type="domain" description="Galactose oxidase-like Early set" evidence="5">
    <location>
        <begin position="465"/>
        <end position="571"/>
    </location>
</feature>
<dbReference type="Pfam" id="PF09118">
    <property type="entry name" value="GO-like_E_set"/>
    <property type="match status" value="1"/>
</dbReference>
<dbReference type="InterPro" id="IPR009880">
    <property type="entry name" value="Glyoxal_oxidase_N"/>
</dbReference>
<reference evidence="6 8" key="3">
    <citation type="journal article" date="2015" name="BMC Genomics">
        <title>Sex and parasites: genomic and transcriptomic analysis of Microbotryum lychnidis-dioicae, the biotrophic and plant-castrating anther smut fungus.</title>
        <authorList>
            <person name="Perlin M.H."/>
            <person name="Amselem J."/>
            <person name="Fontanillas E."/>
            <person name="Toh S.S."/>
            <person name="Chen Z."/>
            <person name="Goldberg J."/>
            <person name="Duplessis S."/>
            <person name="Henrissat B."/>
            <person name="Young S."/>
            <person name="Zeng Q."/>
            <person name="Aguileta G."/>
            <person name="Petit E."/>
            <person name="Badouin H."/>
            <person name="Andrews J."/>
            <person name="Razeeq D."/>
            <person name="Gabaldon T."/>
            <person name="Quesneville H."/>
            <person name="Giraud T."/>
            <person name="Hood M.E."/>
            <person name="Schultz D.J."/>
            <person name="Cuomo C.A."/>
        </authorList>
    </citation>
    <scope>NUCLEOTIDE SEQUENCE [LARGE SCALE GENOMIC DNA]</scope>
    <source>
        <strain evidence="8">p1A1 Lamole</strain>
        <strain evidence="6">P1A1 Lamole</strain>
    </source>
</reference>
<dbReference type="SUPFAM" id="SSF81296">
    <property type="entry name" value="E set domains"/>
    <property type="match status" value="1"/>
</dbReference>
<dbReference type="PANTHER" id="PTHR32208">
    <property type="entry name" value="SECRETED PROTEIN-RELATED"/>
    <property type="match status" value="1"/>
</dbReference>
<dbReference type="OrthoDB" id="2019572at2759"/>
<feature type="signal peptide" evidence="3">
    <location>
        <begin position="1"/>
        <end position="27"/>
    </location>
</feature>
<dbReference type="InterPro" id="IPR037293">
    <property type="entry name" value="Gal_Oxidase_central_sf"/>
</dbReference>
<organism evidence="6">
    <name type="scientific">Microbotryum lychnidis-dioicae (strain p1A1 Lamole / MvSl-1064)</name>
    <name type="common">Anther smut fungus</name>
    <dbReference type="NCBI Taxonomy" id="683840"/>
    <lineage>
        <taxon>Eukaryota</taxon>
        <taxon>Fungi</taxon>
        <taxon>Dikarya</taxon>
        <taxon>Basidiomycota</taxon>
        <taxon>Pucciniomycotina</taxon>
        <taxon>Microbotryomycetes</taxon>
        <taxon>Microbotryales</taxon>
        <taxon>Microbotryaceae</taxon>
        <taxon>Microbotryum</taxon>
    </lineage>
</organism>
<dbReference type="InParanoid" id="U5HFK2"/>
<dbReference type="PANTHER" id="PTHR32208:SF21">
    <property type="entry name" value="LOW QUALITY PROTEIN: ALDEHYDE OXIDASE GLOX-LIKE"/>
    <property type="match status" value="1"/>
</dbReference>
<dbReference type="CDD" id="cd02851">
    <property type="entry name" value="E_set_GO_C"/>
    <property type="match status" value="1"/>
</dbReference>
<evidence type="ECO:0000313" key="6">
    <source>
        <dbReference type="EMBL" id="KDE03628.1"/>
    </source>
</evidence>
<dbReference type="InterPro" id="IPR015202">
    <property type="entry name" value="GO-like_E_set"/>
</dbReference>
<evidence type="ECO:0008006" key="9">
    <source>
        <dbReference type="Google" id="ProtNLM"/>
    </source>
</evidence>